<keyword evidence="1" id="KW-0677">Repeat</keyword>
<dbReference type="PANTHER" id="PTHR24198:SF165">
    <property type="entry name" value="ANKYRIN REPEAT-CONTAINING PROTEIN-RELATED"/>
    <property type="match status" value="1"/>
</dbReference>
<dbReference type="SMART" id="SM00248">
    <property type="entry name" value="ANK"/>
    <property type="match status" value="5"/>
</dbReference>
<dbReference type="AlphaFoldDB" id="A0A6H5IK50"/>
<evidence type="ECO:0000256" key="1">
    <source>
        <dbReference type="ARBA" id="ARBA00022737"/>
    </source>
</evidence>
<dbReference type="SUPFAM" id="SSF48403">
    <property type="entry name" value="Ankyrin repeat"/>
    <property type="match status" value="1"/>
</dbReference>
<organism evidence="4 5">
    <name type="scientific">Trichogramma brassicae</name>
    <dbReference type="NCBI Taxonomy" id="86971"/>
    <lineage>
        <taxon>Eukaryota</taxon>
        <taxon>Metazoa</taxon>
        <taxon>Ecdysozoa</taxon>
        <taxon>Arthropoda</taxon>
        <taxon>Hexapoda</taxon>
        <taxon>Insecta</taxon>
        <taxon>Pterygota</taxon>
        <taxon>Neoptera</taxon>
        <taxon>Endopterygota</taxon>
        <taxon>Hymenoptera</taxon>
        <taxon>Apocrita</taxon>
        <taxon>Proctotrupomorpha</taxon>
        <taxon>Chalcidoidea</taxon>
        <taxon>Trichogrammatidae</taxon>
        <taxon>Trichogramma</taxon>
    </lineage>
</organism>
<reference evidence="4 5" key="1">
    <citation type="submission" date="2020-02" db="EMBL/GenBank/DDBJ databases">
        <authorList>
            <person name="Ferguson B K."/>
        </authorList>
    </citation>
    <scope>NUCLEOTIDE SEQUENCE [LARGE SCALE GENOMIC DNA]</scope>
</reference>
<dbReference type="InterPro" id="IPR002110">
    <property type="entry name" value="Ankyrin_rpt"/>
</dbReference>
<keyword evidence="5" id="KW-1185">Reference proteome</keyword>
<dbReference type="PROSITE" id="PS50088">
    <property type="entry name" value="ANK_REPEAT"/>
    <property type="match status" value="1"/>
</dbReference>
<dbReference type="Gene3D" id="1.25.40.20">
    <property type="entry name" value="Ankyrin repeat-containing domain"/>
    <property type="match status" value="2"/>
</dbReference>
<sequence length="327" mass="36530">MSRPKFSQCTGIDSFAYHLQKSQRRSRFGEDIIQAQPGKISSGAGRCQGQAGPYTPTLRCDRKLQRTQIRVLLENGADPNVRDAKGLSPLQVICQGAWDNCNLMQMLLEISLINISQINDKQVYRNLAVTATEGDLQMIKINFASPRWIESEKPGSDCQKTVNNRSQGVTRRGATSLHLAVDMDNDTTVSALLDAFASVSTKNECLDIPLHIAWDSVLDMVHKLLHHQAQCPGSPSLSWRVTHLLIACGSDHLDAIKGLLFQLLDNQFDFNKPENDDLMPLHYTVEHNAFEAVDLLSSLRAAPVERPIMHLYDQALLRHSVRLEHAT</sequence>
<evidence type="ECO:0000256" key="2">
    <source>
        <dbReference type="ARBA" id="ARBA00023043"/>
    </source>
</evidence>
<protein>
    <submittedName>
        <fullName evidence="4">Uncharacterized protein</fullName>
    </submittedName>
</protein>
<dbReference type="OrthoDB" id="194358at2759"/>
<evidence type="ECO:0000313" key="5">
    <source>
        <dbReference type="Proteomes" id="UP000479190"/>
    </source>
</evidence>
<keyword evidence="2 3" id="KW-0040">ANK repeat</keyword>
<dbReference type="InterPro" id="IPR036770">
    <property type="entry name" value="Ankyrin_rpt-contain_sf"/>
</dbReference>
<name>A0A6H5IK50_9HYME</name>
<proteinExistence type="predicted"/>
<accession>A0A6H5IK50</accession>
<evidence type="ECO:0000256" key="3">
    <source>
        <dbReference type="PROSITE-ProRule" id="PRU00023"/>
    </source>
</evidence>
<dbReference type="PANTHER" id="PTHR24198">
    <property type="entry name" value="ANKYRIN REPEAT AND PROTEIN KINASE DOMAIN-CONTAINING PROTEIN"/>
    <property type="match status" value="1"/>
</dbReference>
<dbReference type="Proteomes" id="UP000479190">
    <property type="component" value="Unassembled WGS sequence"/>
</dbReference>
<dbReference type="EMBL" id="CADCXV010000869">
    <property type="protein sequence ID" value="CAB0037812.1"/>
    <property type="molecule type" value="Genomic_DNA"/>
</dbReference>
<evidence type="ECO:0000313" key="4">
    <source>
        <dbReference type="EMBL" id="CAB0037812.1"/>
    </source>
</evidence>
<feature type="repeat" description="ANK" evidence="3">
    <location>
        <begin position="172"/>
        <end position="204"/>
    </location>
</feature>
<dbReference type="PROSITE" id="PS50297">
    <property type="entry name" value="ANK_REP_REGION"/>
    <property type="match status" value="1"/>
</dbReference>
<gene>
    <name evidence="4" type="ORF">TBRA_LOCUS9623</name>
</gene>